<dbReference type="Proteomes" id="UP000076587">
    <property type="component" value="Unassembled WGS sequence"/>
</dbReference>
<reference evidence="1 2" key="1">
    <citation type="submission" date="2013-07" db="EMBL/GenBank/DDBJ databases">
        <title>Comparative Genomic and Metabolomic Analysis of Twelve Strains of Pseudoalteromonas luteoviolacea.</title>
        <authorList>
            <person name="Vynne N.G."/>
            <person name="Mansson M."/>
            <person name="Gram L."/>
        </authorList>
    </citation>
    <scope>NUCLEOTIDE SEQUENCE [LARGE SCALE GENOMIC DNA]</scope>
    <source>
        <strain evidence="1 2">NCIMB 1942</strain>
    </source>
</reference>
<evidence type="ECO:0000313" key="2">
    <source>
        <dbReference type="Proteomes" id="UP000076587"/>
    </source>
</evidence>
<proteinExistence type="predicted"/>
<comment type="caution">
    <text evidence="1">The sequence shown here is derived from an EMBL/GenBank/DDBJ whole genome shotgun (WGS) entry which is preliminary data.</text>
</comment>
<organism evidence="1 2">
    <name type="scientific">Pseudoalteromonas luteoviolacea NCIMB 1942</name>
    <dbReference type="NCBI Taxonomy" id="1365253"/>
    <lineage>
        <taxon>Bacteria</taxon>
        <taxon>Pseudomonadati</taxon>
        <taxon>Pseudomonadota</taxon>
        <taxon>Gammaproteobacteria</taxon>
        <taxon>Alteromonadales</taxon>
        <taxon>Pseudoalteromonadaceae</taxon>
        <taxon>Pseudoalteromonas</taxon>
    </lineage>
</organism>
<sequence>MACKGELQIIEVVCIKNGNFLAAKRAKYRQEGCYKLTGEAMRFQS</sequence>
<dbReference type="AlphaFoldDB" id="A0A167GY77"/>
<dbReference type="EMBL" id="AUXT01000029">
    <property type="protein sequence ID" value="KZN57435.1"/>
    <property type="molecule type" value="Genomic_DNA"/>
</dbReference>
<evidence type="ECO:0000313" key="1">
    <source>
        <dbReference type="EMBL" id="KZN57435.1"/>
    </source>
</evidence>
<name>A0A167GY77_9GAMM</name>
<accession>A0A167GY77</accession>
<gene>
    <name evidence="1" type="ORF">N482_23630</name>
</gene>
<protein>
    <submittedName>
        <fullName evidence="1">Uncharacterized protein</fullName>
    </submittedName>
</protein>